<organism evidence="1 2">
    <name type="scientific">Xanthocytophaga agilis</name>
    <dbReference type="NCBI Taxonomy" id="3048010"/>
    <lineage>
        <taxon>Bacteria</taxon>
        <taxon>Pseudomonadati</taxon>
        <taxon>Bacteroidota</taxon>
        <taxon>Cytophagia</taxon>
        <taxon>Cytophagales</taxon>
        <taxon>Rhodocytophagaceae</taxon>
        <taxon>Xanthocytophaga</taxon>
    </lineage>
</organism>
<keyword evidence="2" id="KW-1185">Reference proteome</keyword>
<dbReference type="RefSeq" id="WP_314514110.1">
    <property type="nucleotide sequence ID" value="NZ_JASJOU010000008.1"/>
</dbReference>
<protein>
    <submittedName>
        <fullName evidence="1">Uncharacterized protein</fullName>
    </submittedName>
</protein>
<sequence length="206" mass="23956">MENQVEIDTVTVPIRKIERLDNAIIDSLIQINQSKILIANFWDGMSQEQFVTIGEKDQLNPIYGNAPEYISFTYEIDNNRFDGVGIFDEKLRLVEIKLSIMNRNQNEDKISMANIDNIIRLLTQKYGKSIKTENHIIRYSLTHLWKSKKKKIILTEDHSLSMKNDTRNGSKIFMVSISYTGELAEHQAKRAKNEQDKKIPEILKKL</sequence>
<dbReference type="EMBL" id="JASJOU010000008">
    <property type="protein sequence ID" value="MDJ1503498.1"/>
    <property type="molecule type" value="Genomic_DNA"/>
</dbReference>
<name>A0AAE3RA26_9BACT</name>
<dbReference type="AlphaFoldDB" id="A0AAE3RA26"/>
<accession>A0AAE3RA26</accession>
<evidence type="ECO:0000313" key="1">
    <source>
        <dbReference type="EMBL" id="MDJ1503498.1"/>
    </source>
</evidence>
<evidence type="ECO:0000313" key="2">
    <source>
        <dbReference type="Proteomes" id="UP001232063"/>
    </source>
</evidence>
<reference evidence="1" key="1">
    <citation type="submission" date="2023-05" db="EMBL/GenBank/DDBJ databases">
        <authorList>
            <person name="Zhang X."/>
        </authorList>
    </citation>
    <scope>NUCLEOTIDE SEQUENCE</scope>
    <source>
        <strain evidence="1">BD1B2-1</strain>
    </source>
</reference>
<proteinExistence type="predicted"/>
<gene>
    <name evidence="1" type="ORF">QNI22_22715</name>
</gene>
<dbReference type="Proteomes" id="UP001232063">
    <property type="component" value="Unassembled WGS sequence"/>
</dbReference>
<comment type="caution">
    <text evidence="1">The sequence shown here is derived from an EMBL/GenBank/DDBJ whole genome shotgun (WGS) entry which is preliminary data.</text>
</comment>